<accession>A0ABU5BDS5</accession>
<protein>
    <submittedName>
        <fullName evidence="2">Uncharacterized protein</fullName>
    </submittedName>
</protein>
<proteinExistence type="predicted"/>
<organism evidence="2 3">
    <name type="scientific">Pseudomonas zeae</name>
    <dbReference type="NCBI Taxonomy" id="2745510"/>
    <lineage>
        <taxon>Bacteria</taxon>
        <taxon>Pseudomonadati</taxon>
        <taxon>Pseudomonadota</taxon>
        <taxon>Gammaproteobacteria</taxon>
        <taxon>Pseudomonadales</taxon>
        <taxon>Pseudomonadaceae</taxon>
        <taxon>Pseudomonas</taxon>
    </lineage>
</organism>
<dbReference type="RefSeq" id="WP_320335828.1">
    <property type="nucleotide sequence ID" value="NZ_JASFAG010000001.1"/>
</dbReference>
<sequence length="148" mass="15542">MTSLIPSDGFMMSARRGGNKQAMHAGGRSHQGPPNGDNILRDRAASDFLKNNDLGVLKNVLIPPFVPPLFCGFLHLEANRGASGRCAAAWGVVWEQGIEDAGGRVVGESGGGVFAAVLMAVSKGSNYTSRADVAFTLVYDLVNGIVRP</sequence>
<evidence type="ECO:0000313" key="2">
    <source>
        <dbReference type="EMBL" id="MDX9674799.1"/>
    </source>
</evidence>
<feature type="region of interest" description="Disordered" evidence="1">
    <location>
        <begin position="15"/>
        <end position="35"/>
    </location>
</feature>
<dbReference type="Proteomes" id="UP001287024">
    <property type="component" value="Unassembled WGS sequence"/>
</dbReference>
<evidence type="ECO:0000313" key="3">
    <source>
        <dbReference type="Proteomes" id="UP001287024"/>
    </source>
</evidence>
<comment type="caution">
    <text evidence="2">The sequence shown here is derived from an EMBL/GenBank/DDBJ whole genome shotgun (WGS) entry which is preliminary data.</text>
</comment>
<name>A0ABU5BDS5_9PSED</name>
<dbReference type="EMBL" id="JASFAG010000001">
    <property type="protein sequence ID" value="MDX9674799.1"/>
    <property type="molecule type" value="Genomic_DNA"/>
</dbReference>
<reference evidence="2 3" key="1">
    <citation type="submission" date="2023-05" db="EMBL/GenBank/DDBJ databases">
        <title>Siderophore-mediated competition between Bacillus subtilis and Pseudomonas marginalis.</title>
        <authorList>
            <person name="Lyng M."/>
            <person name="Joergensen J.P.B."/>
            <person name="Schostag M.D."/>
            <person name="Jarmusch S.A."/>
            <person name="Aguilar D.K.C."/>
            <person name="Andrade C.N.L."/>
            <person name="Kovacs A.T."/>
        </authorList>
    </citation>
    <scope>NUCLEOTIDE SEQUENCE [LARGE SCALE GENOMIC DNA]</scope>
    <source>
        <strain evidence="2 3">P8_72</strain>
    </source>
</reference>
<evidence type="ECO:0000256" key="1">
    <source>
        <dbReference type="SAM" id="MobiDB-lite"/>
    </source>
</evidence>
<keyword evidence="3" id="KW-1185">Reference proteome</keyword>
<gene>
    <name evidence="2" type="ORF">QMK45_02440</name>
</gene>